<comment type="similarity">
    <text evidence="1">Belongs to the SfsA family.</text>
</comment>
<dbReference type="STRING" id="768670.Calni_0493"/>
<sequence length="222" mass="26488">MLYFGRFIRRYKRFFVDIEYENSIITCHNPNTGSMRNLLIEGAPVCFSRSNNRKRKLQYTLEGIYLDNQWIQTNTIKTNKIVYNALKKGEIIEFTNTTKITREYPLGNSKIDFYLESNNKKILIEVKSVSLFDQEYAMFPDAKTERGLKHLIALKNSIDLGYIPYLLYIIQSNRRKFRCAEEIDKLYCEKYKEYVPQFIRPLFYQNIFDPYSNTNSLHKVDI</sequence>
<organism evidence="4 5">
    <name type="scientific">Calditerrivibrio nitroreducens (strain DSM 19672 / NBRC 101217 / Yu37-1)</name>
    <dbReference type="NCBI Taxonomy" id="768670"/>
    <lineage>
        <taxon>Bacteria</taxon>
        <taxon>Pseudomonadati</taxon>
        <taxon>Deferribacterota</taxon>
        <taxon>Deferribacteres</taxon>
        <taxon>Deferribacterales</taxon>
        <taxon>Calditerrivibrionaceae</taxon>
    </lineage>
</organism>
<dbReference type="PANTHER" id="PTHR30545:SF2">
    <property type="entry name" value="SUGAR FERMENTATION STIMULATION PROTEIN A"/>
    <property type="match status" value="1"/>
</dbReference>
<evidence type="ECO:0000256" key="1">
    <source>
        <dbReference type="HAMAP-Rule" id="MF_00095"/>
    </source>
</evidence>
<dbReference type="HAMAP" id="MF_00095">
    <property type="entry name" value="SfsA"/>
    <property type="match status" value="1"/>
</dbReference>
<evidence type="ECO:0000259" key="3">
    <source>
        <dbReference type="Pfam" id="PF17746"/>
    </source>
</evidence>
<feature type="domain" description="SfsA N-terminal OB" evidence="3">
    <location>
        <begin position="8"/>
        <end position="71"/>
    </location>
</feature>
<dbReference type="Pfam" id="PF17746">
    <property type="entry name" value="SfsA_N"/>
    <property type="match status" value="1"/>
</dbReference>
<dbReference type="EMBL" id="CP002347">
    <property type="protein sequence ID" value="ADR18406.1"/>
    <property type="molecule type" value="Genomic_DNA"/>
</dbReference>
<protein>
    <recommendedName>
        <fullName evidence="1">Sugar fermentation stimulation protein homolog</fullName>
    </recommendedName>
</protein>
<dbReference type="HOGENOM" id="CLU_052299_2_0_0"/>
<accession>E4TF67</accession>
<reference evidence="4 5" key="2">
    <citation type="journal article" date="2011" name="Stand. Genomic Sci.">
        <title>Complete genome sequence of Calditerrivibrio nitroreducens type strain (Yu37-1).</title>
        <authorList>
            <person name="Pitluck S."/>
            <person name="Sikorski J."/>
            <person name="Zeytun A."/>
            <person name="Lapidus A."/>
            <person name="Nolan M."/>
            <person name="Lucas S."/>
            <person name="Hammon N."/>
            <person name="Deshpande S."/>
            <person name="Cheng J.F."/>
            <person name="Tapia R."/>
            <person name="Han C."/>
            <person name="Goodwin L."/>
            <person name="Liolios K."/>
            <person name="Pagani I."/>
            <person name="Ivanova N."/>
            <person name="Mavromatis K."/>
            <person name="Pati A."/>
            <person name="Chen A."/>
            <person name="Palaniappan K."/>
            <person name="Hauser L."/>
            <person name="Chang Y.J."/>
            <person name="Jeffries C.D."/>
            <person name="Detter J.C."/>
            <person name="Brambilla E."/>
            <person name="Djao O.D."/>
            <person name="Rohde M."/>
            <person name="Spring S."/>
            <person name="Goker M."/>
            <person name="Woyke T."/>
            <person name="Bristow J."/>
            <person name="Eisen J.A."/>
            <person name="Markowitz V."/>
            <person name="Hugenholtz P."/>
            <person name="Kyrpides N.C."/>
            <person name="Klenk H.P."/>
            <person name="Land M."/>
        </authorList>
    </citation>
    <scope>NUCLEOTIDE SEQUENCE [LARGE SCALE GENOMIC DNA]</scope>
    <source>
        <strain evidence="5">DSM 19672 / NBRC 101217 / Yu37-1</strain>
    </source>
</reference>
<dbReference type="OrthoDB" id="9802365at2"/>
<dbReference type="CDD" id="cd22359">
    <property type="entry name" value="SfsA-like_bacterial"/>
    <property type="match status" value="1"/>
</dbReference>
<dbReference type="Proteomes" id="UP000007039">
    <property type="component" value="Chromosome"/>
</dbReference>
<reference key="1">
    <citation type="submission" date="2010-11" db="EMBL/GenBank/DDBJ databases">
        <title>The complete genome of chromosome of Calditerrivibrio nitroreducens DSM 19672.</title>
        <authorList>
            <consortium name="US DOE Joint Genome Institute (JGI-PGF)"/>
            <person name="Lucas S."/>
            <person name="Copeland A."/>
            <person name="Lapidus A."/>
            <person name="Bruce D."/>
            <person name="Goodwin L."/>
            <person name="Pitluck S."/>
            <person name="Kyrpides N."/>
            <person name="Mavromatis K."/>
            <person name="Ivanova N."/>
            <person name="Mikhailova N."/>
            <person name="Zeytun A."/>
            <person name="Brettin T."/>
            <person name="Detter J.C."/>
            <person name="Tapia R."/>
            <person name="Han C."/>
            <person name="Land M."/>
            <person name="Hauser L."/>
            <person name="Markowitz V."/>
            <person name="Cheng J.-F."/>
            <person name="Hugenholtz P."/>
            <person name="Woyke T."/>
            <person name="Wu D."/>
            <person name="Spring S."/>
            <person name="Schroeder M."/>
            <person name="Brambilla E."/>
            <person name="Klenk H.-P."/>
            <person name="Eisen J.A."/>
        </authorList>
    </citation>
    <scope>NUCLEOTIDE SEQUENCE [LARGE SCALE GENOMIC DNA]</scope>
    <source>
        <strain>DSM 19672</strain>
    </source>
</reference>
<dbReference type="Gene3D" id="2.40.50.580">
    <property type="match status" value="1"/>
</dbReference>
<keyword evidence="5" id="KW-1185">Reference proteome</keyword>
<name>E4TF67_CALNY</name>
<dbReference type="RefSeq" id="WP_013450621.1">
    <property type="nucleotide sequence ID" value="NC_014758.1"/>
</dbReference>
<dbReference type="KEGG" id="cni:Calni_0493"/>
<dbReference type="InterPro" id="IPR041465">
    <property type="entry name" value="SfsA_N"/>
</dbReference>
<gene>
    <name evidence="1" type="primary">sfsA</name>
    <name evidence="4" type="ordered locus">Calni_0493</name>
</gene>
<proteinExistence type="inferred from homology"/>
<dbReference type="InterPro" id="IPR040452">
    <property type="entry name" value="SfsA_C"/>
</dbReference>
<feature type="domain" description="Sugar fermentation stimulation protein C-terminal" evidence="2">
    <location>
        <begin position="78"/>
        <end position="207"/>
    </location>
</feature>
<dbReference type="PANTHER" id="PTHR30545">
    <property type="entry name" value="SUGAR FERMENTATION STIMULATION PROTEIN A"/>
    <property type="match status" value="1"/>
</dbReference>
<dbReference type="InterPro" id="IPR005224">
    <property type="entry name" value="SfsA"/>
</dbReference>
<dbReference type="AlphaFoldDB" id="E4TF67"/>
<dbReference type="Pfam" id="PF03749">
    <property type="entry name" value="SfsA"/>
    <property type="match status" value="1"/>
</dbReference>
<evidence type="ECO:0000313" key="5">
    <source>
        <dbReference type="Proteomes" id="UP000007039"/>
    </source>
</evidence>
<evidence type="ECO:0000259" key="2">
    <source>
        <dbReference type="Pfam" id="PF03749"/>
    </source>
</evidence>
<dbReference type="Gene3D" id="3.40.1350.60">
    <property type="match status" value="1"/>
</dbReference>
<evidence type="ECO:0000313" key="4">
    <source>
        <dbReference type="EMBL" id="ADR18406.1"/>
    </source>
</evidence>
<dbReference type="eggNOG" id="COG1489">
    <property type="taxonomic scope" value="Bacteria"/>
</dbReference>
<dbReference type="GO" id="GO:0003677">
    <property type="term" value="F:DNA binding"/>
    <property type="evidence" value="ECO:0007669"/>
    <property type="project" value="InterPro"/>
</dbReference>
<dbReference type="NCBIfam" id="TIGR00230">
    <property type="entry name" value="sfsA"/>
    <property type="match status" value="1"/>
</dbReference>